<proteinExistence type="predicted"/>
<evidence type="ECO:0000313" key="2">
    <source>
        <dbReference type="EMBL" id="GMF29304.1"/>
    </source>
</evidence>
<feature type="region of interest" description="Disordered" evidence="1">
    <location>
        <begin position="282"/>
        <end position="303"/>
    </location>
</feature>
<feature type="region of interest" description="Disordered" evidence="1">
    <location>
        <begin position="479"/>
        <end position="499"/>
    </location>
</feature>
<protein>
    <submittedName>
        <fullName evidence="2">Unnamed protein product</fullName>
    </submittedName>
</protein>
<comment type="caution">
    <text evidence="2">The sequence shown here is derived from an EMBL/GenBank/DDBJ whole genome shotgun (WGS) entry which is preliminary data.</text>
</comment>
<feature type="region of interest" description="Disordered" evidence="1">
    <location>
        <begin position="409"/>
        <end position="435"/>
    </location>
</feature>
<evidence type="ECO:0000313" key="3">
    <source>
        <dbReference type="Proteomes" id="UP001165121"/>
    </source>
</evidence>
<keyword evidence="3" id="KW-1185">Reference proteome</keyword>
<feature type="compositionally biased region" description="Low complexity" evidence="1">
    <location>
        <begin position="167"/>
        <end position="188"/>
    </location>
</feature>
<evidence type="ECO:0000256" key="1">
    <source>
        <dbReference type="SAM" id="MobiDB-lite"/>
    </source>
</evidence>
<sequence length="696" mass="75332">MSKRETPMSINSILALMASSRFTWGSSLKNSRRSSGSASSTTTHLVPSNFTRNDCSIIPHLYRQGFDEADAWYMRPQPSADASWGLVVDVVAQQQVEDFVRHLGPGPIAFARRPCQRAALPDVASHSSKTSMDDGTPSTPSASQFLCFIRIYMASTCTSNHCSESPRSLQRGSSRSTSSRGTPRSSSSFRALALTQMAWSRFTWSSSSKNSRRSSGSAFSSTTQLTPSVFTVCNSDVTRVRFTTWGYSWTFDLFLKPVTTPSPSSRLLLSVVTASFWHGLGGRTGGASDERRSKSLVSTREPSMAPSVSIHRRALLPVCSHSSSRSTDAGAPSPPSRCHAGFPIPYGAAPSKIWPVSSTASAVSHPPPALVEGGTTRAAAMKLAKAAAQQLKAVVLEYDVLCSSLLGQSAGPTRRQRQAEQAPQRRVGSALSGTASVQRMQQLGDVRGLLQDLGEDSSGRPWEVQERLRSTLQGLPSRILDRVTGADEKQQSKSEDELHLEQQLQAAAEELAQAKRHQEQQRQERQQGAAEAGGSSLRDKYMDKINKLKQKKKQESERSGLEDVLVGTTSAGLSTWVVNDGANEVLVRRCVGGGSGCDGADVVAGVAGTVLVAELLGSARTVQGRDPSLSSSPYHFSLRHNRAAGTHVCHYMPGDKAIPNHTAHYHLTHLNEFQHLVEDFNGVSYRDKIKMGSIEF</sequence>
<dbReference type="Proteomes" id="UP001165121">
    <property type="component" value="Unassembled WGS sequence"/>
</dbReference>
<name>A0A9W6U5H8_9STRA</name>
<feature type="region of interest" description="Disordered" evidence="1">
    <location>
        <begin position="511"/>
        <end position="539"/>
    </location>
</feature>
<gene>
    <name evidence="2" type="ORF">Pfra01_000624900</name>
</gene>
<dbReference type="OrthoDB" id="426235at2759"/>
<accession>A0A9W6U5H8</accession>
<feature type="region of interest" description="Disordered" evidence="1">
    <location>
        <begin position="160"/>
        <end position="188"/>
    </location>
</feature>
<organism evidence="2 3">
    <name type="scientific">Phytophthora fragariaefolia</name>
    <dbReference type="NCBI Taxonomy" id="1490495"/>
    <lineage>
        <taxon>Eukaryota</taxon>
        <taxon>Sar</taxon>
        <taxon>Stramenopiles</taxon>
        <taxon>Oomycota</taxon>
        <taxon>Peronosporomycetes</taxon>
        <taxon>Peronosporales</taxon>
        <taxon>Peronosporaceae</taxon>
        <taxon>Phytophthora</taxon>
    </lineage>
</organism>
<reference evidence="2" key="1">
    <citation type="submission" date="2023-04" db="EMBL/GenBank/DDBJ databases">
        <title>Phytophthora fragariaefolia NBRC 109709.</title>
        <authorList>
            <person name="Ichikawa N."/>
            <person name="Sato H."/>
            <person name="Tonouchi N."/>
        </authorList>
    </citation>
    <scope>NUCLEOTIDE SEQUENCE</scope>
    <source>
        <strain evidence="2">NBRC 109709</strain>
    </source>
</reference>
<dbReference type="EMBL" id="BSXT01000524">
    <property type="protein sequence ID" value="GMF29304.1"/>
    <property type="molecule type" value="Genomic_DNA"/>
</dbReference>
<dbReference type="AlphaFoldDB" id="A0A9W6U5H8"/>
<feature type="compositionally biased region" description="Basic and acidic residues" evidence="1">
    <location>
        <begin position="512"/>
        <end position="525"/>
    </location>
</feature>